<evidence type="ECO:0000256" key="15">
    <source>
        <dbReference type="ARBA" id="ARBA00023126"/>
    </source>
</evidence>
<dbReference type="InterPro" id="IPR006183">
    <property type="entry name" value="Pgluconate_DH"/>
</dbReference>
<dbReference type="Pfam" id="PF01202">
    <property type="entry name" value="SKI"/>
    <property type="match status" value="1"/>
</dbReference>
<keyword evidence="21" id="KW-1185">Reference proteome</keyword>
<evidence type="ECO:0000256" key="12">
    <source>
        <dbReference type="ARBA" id="ARBA00022857"/>
    </source>
</evidence>
<dbReference type="SUPFAM" id="SSF51735">
    <property type="entry name" value="NAD(P)-binding Rossmann-fold domains"/>
    <property type="match status" value="1"/>
</dbReference>
<protein>
    <recommendedName>
        <fullName evidence="7 18">6-phosphogluconate dehydrogenase, decarboxylating</fullName>
        <ecNumber evidence="18">1.1.1.44</ecNumber>
    </recommendedName>
</protein>
<comment type="catalytic activity">
    <reaction evidence="17 18">
        <text>6-phospho-D-gluconate + NADP(+) = D-ribulose 5-phosphate + CO2 + NADPH</text>
        <dbReference type="Rhea" id="RHEA:10116"/>
        <dbReference type="ChEBI" id="CHEBI:16526"/>
        <dbReference type="ChEBI" id="CHEBI:57783"/>
        <dbReference type="ChEBI" id="CHEBI:58121"/>
        <dbReference type="ChEBI" id="CHEBI:58349"/>
        <dbReference type="ChEBI" id="CHEBI:58759"/>
        <dbReference type="EC" id="1.1.1.44"/>
    </reaction>
</comment>
<comment type="subunit">
    <text evidence="6">Homodimer.</text>
</comment>
<comment type="catalytic activity">
    <reaction evidence="16">
        <text>D-gluconate + ATP = 6-phospho-D-gluconate + ADP + H(+)</text>
        <dbReference type="Rhea" id="RHEA:19433"/>
        <dbReference type="ChEBI" id="CHEBI:15378"/>
        <dbReference type="ChEBI" id="CHEBI:18391"/>
        <dbReference type="ChEBI" id="CHEBI:30616"/>
        <dbReference type="ChEBI" id="CHEBI:58759"/>
        <dbReference type="ChEBI" id="CHEBI:456216"/>
        <dbReference type="EC" id="2.7.1.12"/>
    </reaction>
</comment>
<dbReference type="InterPro" id="IPR013328">
    <property type="entry name" value="6PGD_dom2"/>
</dbReference>
<dbReference type="InterPro" id="IPR031322">
    <property type="entry name" value="Shikimate/glucono_kinase"/>
</dbReference>
<evidence type="ECO:0000256" key="17">
    <source>
        <dbReference type="ARBA" id="ARBA00048640"/>
    </source>
</evidence>
<dbReference type="InterPro" id="IPR006113">
    <property type="entry name" value="6PGDH_Gnd/GntZ"/>
</dbReference>
<dbReference type="Gene3D" id="3.40.50.720">
    <property type="entry name" value="NAD(P)-binding Rossmann-like Domain"/>
    <property type="match status" value="1"/>
</dbReference>
<dbReference type="GO" id="GO:0050661">
    <property type="term" value="F:NADP binding"/>
    <property type="evidence" value="ECO:0007669"/>
    <property type="project" value="InterPro"/>
</dbReference>
<evidence type="ECO:0000256" key="18">
    <source>
        <dbReference type="RuleBase" id="RU000485"/>
    </source>
</evidence>
<dbReference type="SMART" id="SM01350">
    <property type="entry name" value="6PGD"/>
    <property type="match status" value="1"/>
</dbReference>
<accession>A0A9E6ZMY8</accession>
<dbReference type="InterPro" id="IPR006001">
    <property type="entry name" value="Therm_gnt_kin"/>
</dbReference>
<keyword evidence="14 18" id="KW-0311">Gluconate utilization</keyword>
<dbReference type="GO" id="GO:0019521">
    <property type="term" value="P:D-gluconate metabolic process"/>
    <property type="evidence" value="ECO:0007669"/>
    <property type="project" value="UniProtKB-KW"/>
</dbReference>
<dbReference type="PROSITE" id="PS00461">
    <property type="entry name" value="6PGD"/>
    <property type="match status" value="1"/>
</dbReference>
<dbReference type="RefSeq" id="WP_255843281.1">
    <property type="nucleotide sequence ID" value="NZ_CP094358.1"/>
</dbReference>
<dbReference type="Pfam" id="PF03446">
    <property type="entry name" value="NAD_binding_2"/>
    <property type="match status" value="1"/>
</dbReference>
<evidence type="ECO:0000256" key="11">
    <source>
        <dbReference type="ARBA" id="ARBA00022840"/>
    </source>
</evidence>
<keyword evidence="11" id="KW-0067">ATP-binding</keyword>
<sequence>MNTNRPLIIYVMGVSGVGKTTIASLLSKQLSIPYFDGDDYHSDHNIKKMAAGHPLNDEDRYHWLKNLNNLAKEYVTKNGCIIACSALKEKYRDILSDKIEKNVKWLFLNGDFELIRKRLQARKGHYMPVDLLKSQFSTLEPPVNALEVNIKNTPEEILKIVNREIFHKSEFGVAGLGVMGKSLSRNLASKGFDISIYNRYLKGVEENVAVNFKNKYPELQSAKPYQTIHDFVESLQQPRKILLMVNAGKAVDIVINELIPYLSENDTIIDGGNSHYHDTSRRIEALEKKKINYIGAGISGGEEGALYGPSIMPGGDAQAYKIISPFLESMAAKDKNGKPCCTYIGKNGSGHFTKMIHNGIEYAEMQLLAEAYHLLKSSGKNPDEIAGVFKSWKNDVPGYLLEITIDILYKKENDFWLIDKILDKAGNKGTGNWATIASAQLGVPGTMIASALFARYVSSFKETRLKMSELYSYKYSHLDIDTGELLKAYKLARIINHAQGFILLSEASENYEWNLNLSEIARIWTNGCIIRSGLMEELISILKTHENLMIHEKMIAEIKKLKKSLSLVVSESVIAGIPVPCLSEAVNFLNAYTQPNSSANLIQAQRDYFGAHTYQRTDKPEGEFYHTIWKNLSQ</sequence>
<dbReference type="Pfam" id="PF00393">
    <property type="entry name" value="6PGD"/>
    <property type="match status" value="1"/>
</dbReference>
<evidence type="ECO:0000256" key="13">
    <source>
        <dbReference type="ARBA" id="ARBA00023002"/>
    </source>
</evidence>
<dbReference type="EC" id="1.1.1.44" evidence="18"/>
<dbReference type="Gene3D" id="1.10.1040.10">
    <property type="entry name" value="N-(1-d-carboxylethyl)-l-norvaline Dehydrogenase, domain 2"/>
    <property type="match status" value="1"/>
</dbReference>
<dbReference type="InterPro" id="IPR036291">
    <property type="entry name" value="NAD(P)-bd_dom_sf"/>
</dbReference>
<keyword evidence="9" id="KW-0547">Nucleotide-binding</keyword>
<dbReference type="Gene3D" id="1.20.5.320">
    <property type="entry name" value="6-Phosphogluconate Dehydrogenase, domain 3"/>
    <property type="match status" value="1"/>
</dbReference>
<dbReference type="PANTHER" id="PTHR11811">
    <property type="entry name" value="6-PHOSPHOGLUCONATE DEHYDROGENASE"/>
    <property type="match status" value="1"/>
</dbReference>
<evidence type="ECO:0000256" key="3">
    <source>
        <dbReference type="ARBA" id="ARBA00004874"/>
    </source>
</evidence>
<name>A0A9E6ZMY8_9FLAO</name>
<keyword evidence="15 18" id="KW-0570">Pentose shunt</keyword>
<dbReference type="InterPro" id="IPR006115">
    <property type="entry name" value="6PGDH_NADP-bd"/>
</dbReference>
<organism evidence="20 21">
    <name type="scientific">Abyssalbus ytuae</name>
    <dbReference type="NCBI Taxonomy" id="2926907"/>
    <lineage>
        <taxon>Bacteria</taxon>
        <taxon>Pseudomonadati</taxon>
        <taxon>Bacteroidota</taxon>
        <taxon>Flavobacteriia</taxon>
        <taxon>Flavobacteriales</taxon>
        <taxon>Flavobacteriaceae</taxon>
        <taxon>Abyssalbus</taxon>
    </lineage>
</organism>
<evidence type="ECO:0000256" key="9">
    <source>
        <dbReference type="ARBA" id="ARBA00022741"/>
    </source>
</evidence>
<evidence type="ECO:0000256" key="10">
    <source>
        <dbReference type="ARBA" id="ARBA00022777"/>
    </source>
</evidence>
<dbReference type="GO" id="GO:0005524">
    <property type="term" value="F:ATP binding"/>
    <property type="evidence" value="ECO:0007669"/>
    <property type="project" value="UniProtKB-KW"/>
</dbReference>
<dbReference type="PRINTS" id="PR00076">
    <property type="entry name" value="6PGDHDRGNASE"/>
</dbReference>
<proteinExistence type="inferred from homology"/>
<evidence type="ECO:0000256" key="5">
    <source>
        <dbReference type="ARBA" id="ARBA00008420"/>
    </source>
</evidence>
<keyword evidence="13 18" id="KW-0560">Oxidoreductase</keyword>
<comment type="similarity">
    <text evidence="5">Belongs to the gluconokinase GntK/GntV family.</text>
</comment>
<dbReference type="GO" id="GO:0006098">
    <property type="term" value="P:pentose-phosphate shunt"/>
    <property type="evidence" value="ECO:0007669"/>
    <property type="project" value="UniProtKB-KW"/>
</dbReference>
<comment type="similarity">
    <text evidence="4 18">Belongs to the 6-phosphogluconate dehydrogenase family.</text>
</comment>
<keyword evidence="12 18" id="KW-0521">NADP</keyword>
<evidence type="ECO:0000313" key="21">
    <source>
        <dbReference type="Proteomes" id="UP000831290"/>
    </source>
</evidence>
<evidence type="ECO:0000256" key="2">
    <source>
        <dbReference type="ARBA" id="ARBA00004761"/>
    </source>
</evidence>
<dbReference type="InterPro" id="IPR008927">
    <property type="entry name" value="6-PGluconate_DH-like_C_sf"/>
</dbReference>
<keyword evidence="10" id="KW-0418">Kinase</keyword>
<dbReference type="FunFam" id="3.40.50.300:FF:000522">
    <property type="entry name" value="Gluconokinase"/>
    <property type="match status" value="1"/>
</dbReference>
<feature type="domain" description="6-phosphogluconate dehydrogenase C-terminal" evidence="19">
    <location>
        <begin position="350"/>
        <end position="630"/>
    </location>
</feature>
<dbReference type="InterPro" id="IPR006114">
    <property type="entry name" value="6PGDH_C"/>
</dbReference>
<dbReference type="AlphaFoldDB" id="A0A9E6ZMY8"/>
<evidence type="ECO:0000256" key="8">
    <source>
        <dbReference type="ARBA" id="ARBA00022679"/>
    </source>
</evidence>
<dbReference type="Gene3D" id="3.40.50.300">
    <property type="entry name" value="P-loop containing nucleotide triphosphate hydrolases"/>
    <property type="match status" value="1"/>
</dbReference>
<evidence type="ECO:0000256" key="1">
    <source>
        <dbReference type="ARBA" id="ARBA00002526"/>
    </source>
</evidence>
<dbReference type="Proteomes" id="UP000831290">
    <property type="component" value="Chromosome"/>
</dbReference>
<dbReference type="GO" id="GO:0004616">
    <property type="term" value="F:phosphogluconate dehydrogenase (decarboxylating) activity"/>
    <property type="evidence" value="ECO:0007669"/>
    <property type="project" value="UniProtKB-EC"/>
</dbReference>
<dbReference type="KEGG" id="fbm:MQE35_18200"/>
<evidence type="ECO:0000259" key="19">
    <source>
        <dbReference type="SMART" id="SM01350"/>
    </source>
</evidence>
<dbReference type="FunFam" id="3.40.50.720:FF:000007">
    <property type="entry name" value="6-phosphogluconate dehydrogenase, decarboxylating"/>
    <property type="match status" value="1"/>
</dbReference>
<comment type="pathway">
    <text evidence="3 18">Carbohydrate degradation; pentose phosphate pathway; D-ribulose 5-phosphate from D-glucose 6-phosphate (oxidative stage): step 3/3.</text>
</comment>
<dbReference type="SUPFAM" id="SSF52540">
    <property type="entry name" value="P-loop containing nucleoside triphosphate hydrolases"/>
    <property type="match status" value="1"/>
</dbReference>
<keyword evidence="8" id="KW-0808">Transferase</keyword>
<dbReference type="InterPro" id="IPR027417">
    <property type="entry name" value="P-loop_NTPase"/>
</dbReference>
<gene>
    <name evidence="20" type="primary">gndA</name>
    <name evidence="20" type="ORF">MQE35_18200</name>
</gene>
<evidence type="ECO:0000256" key="6">
    <source>
        <dbReference type="ARBA" id="ARBA00011738"/>
    </source>
</evidence>
<evidence type="ECO:0000256" key="7">
    <source>
        <dbReference type="ARBA" id="ARBA00018193"/>
    </source>
</evidence>
<dbReference type="InterPro" id="IPR006184">
    <property type="entry name" value="6PGdom_BS"/>
</dbReference>
<evidence type="ECO:0000313" key="20">
    <source>
        <dbReference type="EMBL" id="UOB17659.1"/>
    </source>
</evidence>
<dbReference type="FunFam" id="1.10.1040.10:FF:000032">
    <property type="entry name" value="6-phosphogluconate dehydrogenase, decarboxylating"/>
    <property type="match status" value="1"/>
</dbReference>
<evidence type="ECO:0000256" key="14">
    <source>
        <dbReference type="ARBA" id="ARBA00023064"/>
    </source>
</evidence>
<dbReference type="NCBIfam" id="NF006765">
    <property type="entry name" value="PRK09287.1"/>
    <property type="match status" value="1"/>
</dbReference>
<reference evidence="20" key="1">
    <citation type="submission" date="2022-03" db="EMBL/GenBank/DDBJ databases">
        <title>Description of Abyssus ytuae gen. nov., sp. nov., a novel member of the family Flavobacteriaceae isolated from the sediment of Mariana Trench.</title>
        <authorList>
            <person name="Zhang J."/>
            <person name="Xu X."/>
        </authorList>
    </citation>
    <scope>NUCLEOTIDE SEQUENCE</scope>
    <source>
        <strain evidence="20">MT3330</strain>
    </source>
</reference>
<comment type="function">
    <text evidence="1">Catalyzes the oxidative decarboxylation of 6-phosphogluconate to ribulose 5-phosphate and CO(2), with concomitant reduction of NADP to NADPH.</text>
</comment>
<dbReference type="SUPFAM" id="SSF48179">
    <property type="entry name" value="6-phosphogluconate dehydrogenase C-terminal domain-like"/>
    <property type="match status" value="1"/>
</dbReference>
<dbReference type="GO" id="GO:0046316">
    <property type="term" value="F:gluconokinase activity"/>
    <property type="evidence" value="ECO:0007669"/>
    <property type="project" value="UniProtKB-EC"/>
</dbReference>
<dbReference type="CDD" id="cd02021">
    <property type="entry name" value="GntK"/>
    <property type="match status" value="1"/>
</dbReference>
<dbReference type="EMBL" id="CP094358">
    <property type="protein sequence ID" value="UOB17659.1"/>
    <property type="molecule type" value="Genomic_DNA"/>
</dbReference>
<evidence type="ECO:0000256" key="16">
    <source>
        <dbReference type="ARBA" id="ARBA00048090"/>
    </source>
</evidence>
<evidence type="ECO:0000256" key="4">
    <source>
        <dbReference type="ARBA" id="ARBA00008419"/>
    </source>
</evidence>
<dbReference type="NCBIfam" id="TIGR00873">
    <property type="entry name" value="gnd"/>
    <property type="match status" value="1"/>
</dbReference>
<dbReference type="NCBIfam" id="TIGR01313">
    <property type="entry name" value="therm_gnt_kin"/>
    <property type="match status" value="1"/>
</dbReference>
<comment type="pathway">
    <text evidence="2">Carbohydrate acid metabolism.</text>
</comment>